<dbReference type="Gene3D" id="3.40.50.300">
    <property type="entry name" value="P-loop containing nucleotide triphosphate hydrolases"/>
    <property type="match status" value="1"/>
</dbReference>
<dbReference type="Pfam" id="PF13191">
    <property type="entry name" value="AAA_16"/>
    <property type="match status" value="1"/>
</dbReference>
<dbReference type="SMART" id="SM00862">
    <property type="entry name" value="Trans_reg_C"/>
    <property type="match status" value="1"/>
</dbReference>
<evidence type="ECO:0000256" key="5">
    <source>
        <dbReference type="PROSITE-ProRule" id="PRU01091"/>
    </source>
</evidence>
<feature type="compositionally biased region" description="Low complexity" evidence="6">
    <location>
        <begin position="922"/>
        <end position="932"/>
    </location>
</feature>
<evidence type="ECO:0000256" key="2">
    <source>
        <dbReference type="ARBA" id="ARBA00023015"/>
    </source>
</evidence>
<dbReference type="SUPFAM" id="SSF46894">
    <property type="entry name" value="C-terminal effector domain of the bipartite response regulators"/>
    <property type="match status" value="1"/>
</dbReference>
<feature type="compositionally biased region" description="Low complexity" evidence="6">
    <location>
        <begin position="1045"/>
        <end position="1059"/>
    </location>
</feature>
<evidence type="ECO:0000313" key="8">
    <source>
        <dbReference type="EMBL" id="GAA1564611.1"/>
    </source>
</evidence>
<feature type="domain" description="OmpR/PhoB-type" evidence="7">
    <location>
        <begin position="10"/>
        <end position="114"/>
    </location>
</feature>
<feature type="compositionally biased region" description="Low complexity" evidence="6">
    <location>
        <begin position="997"/>
        <end position="1010"/>
    </location>
</feature>
<keyword evidence="9" id="KW-1185">Reference proteome</keyword>
<evidence type="ECO:0000259" key="7">
    <source>
        <dbReference type="PROSITE" id="PS51755"/>
    </source>
</evidence>
<keyword evidence="3 5" id="KW-0238">DNA-binding</keyword>
<gene>
    <name evidence="8" type="ORF">GCM10009827_102760</name>
</gene>
<evidence type="ECO:0000256" key="3">
    <source>
        <dbReference type="ARBA" id="ARBA00023125"/>
    </source>
</evidence>
<dbReference type="Gene3D" id="1.25.40.10">
    <property type="entry name" value="Tetratricopeptide repeat domain"/>
    <property type="match status" value="1"/>
</dbReference>
<dbReference type="PROSITE" id="PS51755">
    <property type="entry name" value="OMPR_PHOB"/>
    <property type="match status" value="1"/>
</dbReference>
<dbReference type="SMART" id="SM01043">
    <property type="entry name" value="BTAD"/>
    <property type="match status" value="1"/>
</dbReference>
<comment type="caution">
    <text evidence="8">The sequence shown here is derived from an EMBL/GenBank/DDBJ whole genome shotgun (WGS) entry which is preliminary data.</text>
</comment>
<dbReference type="InterPro" id="IPR016032">
    <property type="entry name" value="Sig_transdc_resp-reg_C-effctor"/>
</dbReference>
<protein>
    <recommendedName>
        <fullName evidence="7">OmpR/PhoB-type domain-containing protein</fullName>
    </recommendedName>
</protein>
<evidence type="ECO:0000256" key="1">
    <source>
        <dbReference type="ARBA" id="ARBA00005820"/>
    </source>
</evidence>
<dbReference type="InterPro" id="IPR003593">
    <property type="entry name" value="AAA+_ATPase"/>
</dbReference>
<dbReference type="InterPro" id="IPR027417">
    <property type="entry name" value="P-loop_NTPase"/>
</dbReference>
<dbReference type="SUPFAM" id="SSF52540">
    <property type="entry name" value="P-loop containing nucleoside triphosphate hydrolases"/>
    <property type="match status" value="1"/>
</dbReference>
<evidence type="ECO:0000256" key="4">
    <source>
        <dbReference type="ARBA" id="ARBA00023163"/>
    </source>
</evidence>
<dbReference type="CDD" id="cd15831">
    <property type="entry name" value="BTAD"/>
    <property type="match status" value="1"/>
</dbReference>
<dbReference type="PANTHER" id="PTHR35807:SF1">
    <property type="entry name" value="TRANSCRIPTIONAL REGULATOR REDD"/>
    <property type="match status" value="1"/>
</dbReference>
<feature type="region of interest" description="Disordered" evidence="6">
    <location>
        <begin position="788"/>
        <end position="836"/>
    </location>
</feature>
<keyword evidence="4" id="KW-0804">Transcription</keyword>
<sequence length="1276" mass="131795">MRPIVAQRYARPVMSGSVRFAILGPLLVSRDGAVVPVGGPKQQALLTLLLLRPNRVNSTGWLTDALWDGDPPPSAQVTLRSYVAALRRALEPGRGARAQGTVVVGHAGGYELRVPPEAVDAAEFVALAEAGARALAAGDPATAERDYTRALALWRGDPPAGNLSAVHAEVARLAETRLAVEEGRCTAAVAGGRHHAVLPDLRRFVAEQPARESARGQLMLALYRAGRQTEALAVHDEGRRFLATEFGVEPGAALRELHHRILSHMVPEAGPTVHIGHEGAPAGFAGREAGREARPAGFVGRVAELAVLGEHLGAALRGGGRMVAVVGEAGIGKTTLATAVTDRAAAAGVPVVWGRCPAVGQAPPFWLWSQIVRGLLALPHAEAPAAALTGFVGGPSTVDVAPDPAARFRAYEAVSALVRAAAAPSGLVLVLDDLHAADPDSLLLTRFLAATVHTGRTLVVATLRPYERDPALVETLDDLARGAGSGQLRLAGLDPAGVADLVAARTGAPAPDDVVRRLAERTGGNPFFLTEVLGAPGERLPPSVRDAVRLRLDGVRDAVTRECLDVLGVAGRDLELRLLAAVTGAPAAELLAGPAAAQLVTEAGPGAVRFRHPLFAEVAYAELPAARRAALHARLASAAADPYPGALTAGEIAFHYGRSIGLGHAGDFLRWTVRAADDAARRLAYEDALAHLARATDQLAPNAATSPGAAAAELDVQLRRAALLQITVGVGSDAVAEAAARARWLLPYTGTGTDVRAALWTLGEVACNRAEYTVAEDLARQLLASAPSAGASNDSGAPAEEPLGAGAPPREPLGAGAPPREPLGAGAPSDEPIGAGAPSDELLAVAGPYLLGVACYFTGRLAEADEHLSTAVDRLAAVDPRHLRSQAGRTRPSPRTTSVPSSARCAACPPPPGRTCPRPRHSPSAATTRTAAPTPPCTPPGPPCRSTTSPPPSPPPGAAARSAPARACPTSSPPATSWRPGRPCTPVHPPPSPRCAPPARRSTASACAPRGPSPSPPWPTPTSPPATAPPPPPSPPKASPPPRPWANRSSPPSSSASAASPPPTRKTSTPAPPPLPPRAPCSSCTASGADPGRRKRSGSGGQGDPVVLALLAHPPDAGNDAPGNGHQREHLGQVGDEHRVVVPVGAAPHQVLRGAPRPHRVDGESRLEVDVGPHGVRHEALTQIRVGPPVVDPEHQVPVLVVGHFQDRALARCDDRLRADVSKVKIVSRRRRKRHRVDVRCPAETGVSGVSAAFQGCRSAFWEIGRVGPAGGTRRR</sequence>
<dbReference type="InterPro" id="IPR005158">
    <property type="entry name" value="BTAD"/>
</dbReference>
<feature type="compositionally biased region" description="Low complexity" evidence="6">
    <location>
        <begin position="796"/>
        <end position="818"/>
    </location>
</feature>
<dbReference type="InterPro" id="IPR011990">
    <property type="entry name" value="TPR-like_helical_dom_sf"/>
</dbReference>
<dbReference type="InterPro" id="IPR001867">
    <property type="entry name" value="OmpR/PhoB-type_DNA-bd"/>
</dbReference>
<feature type="region of interest" description="Disordered" evidence="6">
    <location>
        <begin position="881"/>
        <end position="1106"/>
    </location>
</feature>
<dbReference type="Proteomes" id="UP001501470">
    <property type="component" value="Unassembled WGS sequence"/>
</dbReference>
<dbReference type="SUPFAM" id="SSF48452">
    <property type="entry name" value="TPR-like"/>
    <property type="match status" value="1"/>
</dbReference>
<evidence type="ECO:0000313" key="9">
    <source>
        <dbReference type="Proteomes" id="UP001501470"/>
    </source>
</evidence>
<dbReference type="SMART" id="SM00382">
    <property type="entry name" value="AAA"/>
    <property type="match status" value="1"/>
</dbReference>
<feature type="DNA-binding region" description="OmpR/PhoB-type" evidence="5">
    <location>
        <begin position="10"/>
        <end position="114"/>
    </location>
</feature>
<organism evidence="8 9">
    <name type="scientific">Dactylosporangium maewongense</name>
    <dbReference type="NCBI Taxonomy" id="634393"/>
    <lineage>
        <taxon>Bacteria</taxon>
        <taxon>Bacillati</taxon>
        <taxon>Actinomycetota</taxon>
        <taxon>Actinomycetes</taxon>
        <taxon>Micromonosporales</taxon>
        <taxon>Micromonosporaceae</taxon>
        <taxon>Dactylosporangium</taxon>
    </lineage>
</organism>
<reference evidence="8 9" key="1">
    <citation type="journal article" date="2019" name="Int. J. Syst. Evol. Microbiol.">
        <title>The Global Catalogue of Microorganisms (GCM) 10K type strain sequencing project: providing services to taxonomists for standard genome sequencing and annotation.</title>
        <authorList>
            <consortium name="The Broad Institute Genomics Platform"/>
            <consortium name="The Broad Institute Genome Sequencing Center for Infectious Disease"/>
            <person name="Wu L."/>
            <person name="Ma J."/>
        </authorList>
    </citation>
    <scope>NUCLEOTIDE SEQUENCE [LARGE SCALE GENOMIC DNA]</scope>
    <source>
        <strain evidence="8 9">JCM 15933</strain>
    </source>
</reference>
<name>A0ABN2CXL8_9ACTN</name>
<evidence type="ECO:0000256" key="6">
    <source>
        <dbReference type="SAM" id="MobiDB-lite"/>
    </source>
</evidence>
<dbReference type="InterPro" id="IPR041664">
    <property type="entry name" value="AAA_16"/>
</dbReference>
<feature type="compositionally biased region" description="Pro residues" evidence="6">
    <location>
        <begin position="1060"/>
        <end position="1079"/>
    </location>
</feature>
<dbReference type="InterPro" id="IPR036388">
    <property type="entry name" value="WH-like_DNA-bd_sf"/>
</dbReference>
<dbReference type="InterPro" id="IPR051677">
    <property type="entry name" value="AfsR-DnrI-RedD_regulator"/>
</dbReference>
<keyword evidence="2" id="KW-0805">Transcription regulation</keyword>
<feature type="compositionally biased region" description="Pro residues" evidence="6">
    <location>
        <begin position="1011"/>
        <end position="1044"/>
    </location>
</feature>
<feature type="compositionally biased region" description="Pro residues" evidence="6">
    <location>
        <begin position="986"/>
        <end position="996"/>
    </location>
</feature>
<feature type="compositionally biased region" description="Low complexity" evidence="6">
    <location>
        <begin position="958"/>
        <end position="977"/>
    </location>
</feature>
<feature type="compositionally biased region" description="Low complexity" evidence="6">
    <location>
        <begin position="889"/>
        <end position="907"/>
    </location>
</feature>
<dbReference type="Gene3D" id="1.10.10.10">
    <property type="entry name" value="Winged helix-like DNA-binding domain superfamily/Winged helix DNA-binding domain"/>
    <property type="match status" value="1"/>
</dbReference>
<dbReference type="Pfam" id="PF03704">
    <property type="entry name" value="BTAD"/>
    <property type="match status" value="1"/>
</dbReference>
<feature type="compositionally biased region" description="Pro residues" evidence="6">
    <location>
        <begin position="933"/>
        <end position="957"/>
    </location>
</feature>
<comment type="similarity">
    <text evidence="1">Belongs to the AfsR/DnrI/RedD regulatory family.</text>
</comment>
<dbReference type="PANTHER" id="PTHR35807">
    <property type="entry name" value="TRANSCRIPTIONAL REGULATOR REDD-RELATED"/>
    <property type="match status" value="1"/>
</dbReference>
<dbReference type="Pfam" id="PF00486">
    <property type="entry name" value="Trans_reg_C"/>
    <property type="match status" value="1"/>
</dbReference>
<accession>A0ABN2CXL8</accession>
<dbReference type="EMBL" id="BAAAQD010000034">
    <property type="protein sequence ID" value="GAA1564611.1"/>
    <property type="molecule type" value="Genomic_DNA"/>
</dbReference>
<proteinExistence type="inferred from homology"/>